<keyword evidence="2 6" id="KW-0418">Kinase</keyword>
<comment type="caution">
    <text evidence="6">The sequence shown here is derived from an EMBL/GenBank/DDBJ whole genome shotgun (WGS) entry which is preliminary data.</text>
</comment>
<keyword evidence="7" id="KW-1185">Reference proteome</keyword>
<feature type="transmembrane region" description="Helical" evidence="4">
    <location>
        <begin position="475"/>
        <end position="491"/>
    </location>
</feature>
<dbReference type="PANTHER" id="PTHR24421">
    <property type="entry name" value="NITRATE/NITRITE SENSOR PROTEIN NARX-RELATED"/>
    <property type="match status" value="1"/>
</dbReference>
<keyword evidence="3" id="KW-0902">Two-component regulatory system</keyword>
<dbReference type="SUPFAM" id="SSF55874">
    <property type="entry name" value="ATPase domain of HSP90 chaperone/DNA topoisomerase II/histidine kinase"/>
    <property type="match status" value="1"/>
</dbReference>
<proteinExistence type="predicted"/>
<evidence type="ECO:0000256" key="3">
    <source>
        <dbReference type="ARBA" id="ARBA00023012"/>
    </source>
</evidence>
<feature type="transmembrane region" description="Helical" evidence="4">
    <location>
        <begin position="444"/>
        <end position="463"/>
    </location>
</feature>
<organism evidence="6 7">
    <name type="scientific">Luteococcus peritonei</name>
    <dbReference type="NCBI Taxonomy" id="88874"/>
    <lineage>
        <taxon>Bacteria</taxon>
        <taxon>Bacillati</taxon>
        <taxon>Actinomycetota</taxon>
        <taxon>Actinomycetes</taxon>
        <taxon>Propionibacteriales</taxon>
        <taxon>Propionibacteriaceae</taxon>
        <taxon>Luteococcus</taxon>
    </lineage>
</organism>
<dbReference type="PANTHER" id="PTHR24421:SF61">
    <property type="entry name" value="OXYGEN SENSOR HISTIDINE KINASE NREB"/>
    <property type="match status" value="1"/>
</dbReference>
<keyword evidence="4" id="KW-1133">Transmembrane helix</keyword>
<dbReference type="InterPro" id="IPR003594">
    <property type="entry name" value="HATPase_dom"/>
</dbReference>
<keyword evidence="4" id="KW-0472">Membrane</keyword>
<gene>
    <name evidence="6" type="ORF">ACFSCS_07210</name>
</gene>
<feature type="domain" description="Histidine kinase/HSP90-like ATPase" evidence="5">
    <location>
        <begin position="283"/>
        <end position="372"/>
    </location>
</feature>
<dbReference type="Pfam" id="PF02518">
    <property type="entry name" value="HATPase_c"/>
    <property type="match status" value="1"/>
</dbReference>
<protein>
    <submittedName>
        <fullName evidence="6">Sensor histidine kinase</fullName>
    </submittedName>
</protein>
<accession>A0ABW4RUI6</accession>
<dbReference type="EMBL" id="JBHUFZ010000016">
    <property type="protein sequence ID" value="MFD1889978.1"/>
    <property type="molecule type" value="Genomic_DNA"/>
</dbReference>
<feature type="transmembrane region" description="Helical" evidence="4">
    <location>
        <begin position="71"/>
        <end position="88"/>
    </location>
</feature>
<reference evidence="7" key="1">
    <citation type="journal article" date="2019" name="Int. J. Syst. Evol. Microbiol.">
        <title>The Global Catalogue of Microorganisms (GCM) 10K type strain sequencing project: providing services to taxonomists for standard genome sequencing and annotation.</title>
        <authorList>
            <consortium name="The Broad Institute Genomics Platform"/>
            <consortium name="The Broad Institute Genome Sequencing Center for Infectious Disease"/>
            <person name="Wu L."/>
            <person name="Ma J."/>
        </authorList>
    </citation>
    <scope>NUCLEOTIDE SEQUENCE [LARGE SCALE GENOMIC DNA]</scope>
    <source>
        <strain evidence="7">CAIM 431</strain>
    </source>
</reference>
<evidence type="ECO:0000256" key="2">
    <source>
        <dbReference type="ARBA" id="ARBA00022777"/>
    </source>
</evidence>
<evidence type="ECO:0000259" key="5">
    <source>
        <dbReference type="Pfam" id="PF02518"/>
    </source>
</evidence>
<name>A0ABW4RUI6_9ACTN</name>
<feature type="transmembrane region" description="Helical" evidence="4">
    <location>
        <begin position="124"/>
        <end position="146"/>
    </location>
</feature>
<keyword evidence="4" id="KW-0812">Transmembrane</keyword>
<feature type="transmembrane region" description="Helical" evidence="4">
    <location>
        <begin position="524"/>
        <end position="545"/>
    </location>
</feature>
<dbReference type="RefSeq" id="WP_343872919.1">
    <property type="nucleotide sequence ID" value="NZ_BAAAIX010000013.1"/>
</dbReference>
<feature type="transmembrane region" description="Helical" evidence="4">
    <location>
        <begin position="158"/>
        <end position="178"/>
    </location>
</feature>
<sequence>MTSTTSSPARGVDLTLRVLGLSTLVVVSITETWPLVQALAGRPAASQPGLLLVLLSQVLALLGLALRRRLAALPWLLLALLVAGIWLLERGGLVPPDTLVPGYWALPLLVAALRSLPRRGAAGYVGFTVVCVLALVAAVVTGGSWAPDAVQISDLVWIAQPLAEVLLFGDAVIMMAAARDAARRRRAEGALRQARREAEAHARREAARMLHDHVLHALHALARSQSRELAVDTCRNAYGAVTRSGSAVEVCRVEDLLRDDPALAQAGARLEGRSEPVPRAVAEGIAAAVHEALANVVRHAGASSCTVRLAHHAGTLAVEVADDGAGFDPARLPAGRLGMGRSIVERMQDIGGQAETWSQPGRGTRVTLGWPAAAEKPVEDWTAAPDRLVRRVFTRTAWPGLLTGIVMTFLMGPRLAHPVATMATALAVLAVGCFFAVRLARHPLGHLSLVVLWFAALAGWLVNLLAVPEVVTHDYLLWMAWGSSALVHLLIQSARSRTGALVVAAWLAVQVTGVVHRFGAEELVRLSSVVTAGAGESLVTLLALVAMRRLAAQEAVAAEQSAELGAAVARLELTSQLDQFWSRRVTNEALPLVHDIARGALQPGDPGVRERAQQLEVALRDELMLGPHHADLVAALGAARRNGWQLTSTLSADDPAASLAQARRLLAVLGSPERPGQPVTLTTSGNRMAAVVLQPTPRQGSAWQGSLTELGGTAEVDEAFARLRLPVA</sequence>
<evidence type="ECO:0000313" key="6">
    <source>
        <dbReference type="EMBL" id="MFD1889978.1"/>
    </source>
</evidence>
<dbReference type="CDD" id="cd16917">
    <property type="entry name" value="HATPase_UhpB-NarQ-NarX-like"/>
    <property type="match status" value="1"/>
</dbReference>
<feature type="transmembrane region" description="Helical" evidence="4">
    <location>
        <begin position="396"/>
        <end position="413"/>
    </location>
</feature>
<feature type="transmembrane region" description="Helical" evidence="4">
    <location>
        <begin position="100"/>
        <end position="117"/>
    </location>
</feature>
<dbReference type="InterPro" id="IPR036890">
    <property type="entry name" value="HATPase_C_sf"/>
</dbReference>
<evidence type="ECO:0000256" key="4">
    <source>
        <dbReference type="SAM" id="Phobius"/>
    </source>
</evidence>
<dbReference type="Gene3D" id="3.30.565.10">
    <property type="entry name" value="Histidine kinase-like ATPase, C-terminal domain"/>
    <property type="match status" value="1"/>
</dbReference>
<evidence type="ECO:0000256" key="1">
    <source>
        <dbReference type="ARBA" id="ARBA00022679"/>
    </source>
</evidence>
<feature type="transmembrane region" description="Helical" evidence="4">
    <location>
        <begin position="49"/>
        <end position="66"/>
    </location>
</feature>
<feature type="transmembrane region" description="Helical" evidence="4">
    <location>
        <begin position="419"/>
        <end position="437"/>
    </location>
</feature>
<dbReference type="Proteomes" id="UP001597326">
    <property type="component" value="Unassembled WGS sequence"/>
</dbReference>
<dbReference type="GO" id="GO:0016301">
    <property type="term" value="F:kinase activity"/>
    <property type="evidence" value="ECO:0007669"/>
    <property type="project" value="UniProtKB-KW"/>
</dbReference>
<feature type="transmembrane region" description="Helical" evidence="4">
    <location>
        <begin position="498"/>
        <end position="518"/>
    </location>
</feature>
<dbReference type="InterPro" id="IPR050482">
    <property type="entry name" value="Sensor_HK_TwoCompSys"/>
</dbReference>
<evidence type="ECO:0000313" key="7">
    <source>
        <dbReference type="Proteomes" id="UP001597326"/>
    </source>
</evidence>
<keyword evidence="1" id="KW-0808">Transferase</keyword>